<evidence type="ECO:0000256" key="1">
    <source>
        <dbReference type="SAM" id="SignalP"/>
    </source>
</evidence>
<reference evidence="2 3" key="1">
    <citation type="submission" date="2018-10" db="EMBL/GenBank/DDBJ databases">
        <title>Genomic Encyclopedia of Archaeal and Bacterial Type Strains, Phase II (KMG-II): from individual species to whole genera.</title>
        <authorList>
            <person name="Goeker M."/>
        </authorList>
    </citation>
    <scope>NUCLEOTIDE SEQUENCE [LARGE SCALE GENOMIC DNA]</scope>
    <source>
        <strain evidence="2 3">DSM 23424</strain>
    </source>
</reference>
<comment type="caution">
    <text evidence="2">The sequence shown here is derived from an EMBL/GenBank/DDBJ whole genome shotgun (WGS) entry which is preliminary data.</text>
</comment>
<evidence type="ECO:0000313" key="2">
    <source>
        <dbReference type="EMBL" id="RMA64769.1"/>
    </source>
</evidence>
<feature type="signal peptide" evidence="1">
    <location>
        <begin position="1"/>
        <end position="24"/>
    </location>
</feature>
<keyword evidence="3" id="KW-1185">Reference proteome</keyword>
<sequence>MNNPKRIYLIALFTLSLLFLNSCDNDNDPTNNVCEDTYVSTLITNAFSMGVYSDFINVDYEIHEYEIRINADGEICTIGYQNPGPDTPWVGYAGAYTMEVINNTSGTSYIGLHTFSQTMLDYQAITPVSVASGDIITVRRITDAPSIGGFEATRGRVLQKTDGSPIPYPITQGNVDFLGSTLYYEGGSSVSNNNFQPYIALGFKVN</sequence>
<gene>
    <name evidence="2" type="ORF">BXY75_1650</name>
</gene>
<dbReference type="OrthoDB" id="1360422at2"/>
<feature type="chain" id="PRO_5018049085" description="DUF5689 domain-containing protein" evidence="1">
    <location>
        <begin position="25"/>
        <end position="206"/>
    </location>
</feature>
<proteinExistence type="predicted"/>
<dbReference type="AlphaFoldDB" id="A0A3L9Z076"/>
<dbReference type="EMBL" id="REFC01000012">
    <property type="protein sequence ID" value="RMA64769.1"/>
    <property type="molecule type" value="Genomic_DNA"/>
</dbReference>
<dbReference type="RefSeq" id="WP_121907199.1">
    <property type="nucleotide sequence ID" value="NZ_REFC01000012.1"/>
</dbReference>
<protein>
    <recommendedName>
        <fullName evidence="4">DUF5689 domain-containing protein</fullName>
    </recommendedName>
</protein>
<dbReference type="Proteomes" id="UP000271339">
    <property type="component" value="Unassembled WGS sequence"/>
</dbReference>
<evidence type="ECO:0008006" key="4">
    <source>
        <dbReference type="Google" id="ProtNLM"/>
    </source>
</evidence>
<evidence type="ECO:0000313" key="3">
    <source>
        <dbReference type="Proteomes" id="UP000271339"/>
    </source>
</evidence>
<name>A0A3L9Z076_9FLAO</name>
<keyword evidence="1" id="KW-0732">Signal</keyword>
<accession>A0A3L9Z076</accession>
<organism evidence="2 3">
    <name type="scientific">Ulvibacter antarcticus</name>
    <dbReference type="NCBI Taxonomy" id="442714"/>
    <lineage>
        <taxon>Bacteria</taxon>
        <taxon>Pseudomonadati</taxon>
        <taxon>Bacteroidota</taxon>
        <taxon>Flavobacteriia</taxon>
        <taxon>Flavobacteriales</taxon>
        <taxon>Flavobacteriaceae</taxon>
        <taxon>Ulvibacter</taxon>
    </lineage>
</organism>